<feature type="compositionally biased region" description="Low complexity" evidence="8">
    <location>
        <begin position="835"/>
        <end position="865"/>
    </location>
</feature>
<keyword evidence="6 7" id="KW-0413">Isomerase</keyword>
<accession>A0A9D1NMP7</accession>
<feature type="active site" description="O-(5'-phospho-DNA)-tyrosine intermediate" evidence="7">
    <location>
        <position position="129"/>
    </location>
</feature>
<dbReference type="InterPro" id="IPR013758">
    <property type="entry name" value="Topo_IIA_A/C_ab"/>
</dbReference>
<dbReference type="PANTHER" id="PTHR43493">
    <property type="entry name" value="DNA GYRASE/TOPOISOMERASE SUBUNIT A"/>
    <property type="match status" value="1"/>
</dbReference>
<reference evidence="10" key="2">
    <citation type="journal article" date="2021" name="PeerJ">
        <title>Extensive microbial diversity within the chicken gut microbiome revealed by metagenomics and culture.</title>
        <authorList>
            <person name="Gilroy R."/>
            <person name="Ravi A."/>
            <person name="Getino M."/>
            <person name="Pursley I."/>
            <person name="Horton D.L."/>
            <person name="Alikhan N.F."/>
            <person name="Baker D."/>
            <person name="Gharbi K."/>
            <person name="Hall N."/>
            <person name="Watson M."/>
            <person name="Adriaenssens E.M."/>
            <person name="Foster-Nyarko E."/>
            <person name="Jarju S."/>
            <person name="Secka A."/>
            <person name="Antonio M."/>
            <person name="Oren A."/>
            <person name="Chaudhuri R.R."/>
            <person name="La Ragione R."/>
            <person name="Hildebrand F."/>
            <person name="Pallen M.J."/>
        </authorList>
    </citation>
    <scope>NUCLEOTIDE SEQUENCE</scope>
    <source>
        <strain evidence="10">35461</strain>
    </source>
</reference>
<dbReference type="Pfam" id="PF00521">
    <property type="entry name" value="DNA_topoisoIV"/>
    <property type="match status" value="1"/>
</dbReference>
<dbReference type="NCBIfam" id="NF004043">
    <property type="entry name" value="PRK05560.1"/>
    <property type="match status" value="1"/>
</dbReference>
<dbReference type="Gene3D" id="2.120.10.90">
    <property type="entry name" value="DNA gyrase/topoisomerase IV, subunit A, C-terminal"/>
    <property type="match status" value="1"/>
</dbReference>
<dbReference type="PANTHER" id="PTHR43493:SF5">
    <property type="entry name" value="DNA GYRASE SUBUNIT A, CHLOROPLASTIC_MITOCHONDRIAL"/>
    <property type="match status" value="1"/>
</dbReference>
<evidence type="ECO:0000256" key="4">
    <source>
        <dbReference type="ARBA" id="ARBA00023029"/>
    </source>
</evidence>
<evidence type="ECO:0000313" key="11">
    <source>
        <dbReference type="Proteomes" id="UP000886845"/>
    </source>
</evidence>
<dbReference type="PROSITE" id="PS52040">
    <property type="entry name" value="TOPO_IIA"/>
    <property type="match status" value="1"/>
</dbReference>
<evidence type="ECO:0000256" key="2">
    <source>
        <dbReference type="ARBA" id="ARBA00008263"/>
    </source>
</evidence>
<dbReference type="SMART" id="SM00434">
    <property type="entry name" value="TOP4c"/>
    <property type="match status" value="1"/>
</dbReference>
<dbReference type="InterPro" id="IPR006691">
    <property type="entry name" value="GyrA/parC_rep"/>
</dbReference>
<feature type="region of interest" description="Disordered" evidence="8">
    <location>
        <begin position="823"/>
        <end position="865"/>
    </location>
</feature>
<dbReference type="AlphaFoldDB" id="A0A9D1NMP7"/>
<dbReference type="SUPFAM" id="SSF56719">
    <property type="entry name" value="Type II DNA topoisomerase"/>
    <property type="match status" value="1"/>
</dbReference>
<dbReference type="Proteomes" id="UP000886845">
    <property type="component" value="Unassembled WGS sequence"/>
</dbReference>
<evidence type="ECO:0000256" key="7">
    <source>
        <dbReference type="PROSITE-ProRule" id="PRU01384"/>
    </source>
</evidence>
<dbReference type="InterPro" id="IPR050220">
    <property type="entry name" value="Type_II_DNA_Topoisomerases"/>
</dbReference>
<evidence type="ECO:0000256" key="6">
    <source>
        <dbReference type="ARBA" id="ARBA00023235"/>
    </source>
</evidence>
<dbReference type="InterPro" id="IPR002205">
    <property type="entry name" value="Topo_IIA_dom_A"/>
</dbReference>
<name>A0A9D1NMP7_9BACT</name>
<keyword evidence="4 7" id="KW-0799">Topoisomerase</keyword>
<dbReference type="GO" id="GO:0005524">
    <property type="term" value="F:ATP binding"/>
    <property type="evidence" value="ECO:0007669"/>
    <property type="project" value="InterPro"/>
</dbReference>
<dbReference type="EC" id="5.6.2.2" evidence="3"/>
<protein>
    <recommendedName>
        <fullName evidence="3">DNA topoisomerase (ATP-hydrolyzing)</fullName>
        <ecNumber evidence="3">5.6.2.2</ecNumber>
    </recommendedName>
</protein>
<dbReference type="GO" id="GO:0005737">
    <property type="term" value="C:cytoplasm"/>
    <property type="evidence" value="ECO:0007669"/>
    <property type="project" value="TreeGrafter"/>
</dbReference>
<evidence type="ECO:0000256" key="3">
    <source>
        <dbReference type="ARBA" id="ARBA00012895"/>
    </source>
</evidence>
<comment type="similarity">
    <text evidence="2">Belongs to the type II topoisomerase GyrA/ParC subunit family.</text>
</comment>
<dbReference type="Pfam" id="PF03989">
    <property type="entry name" value="DNA_gyraseA_C"/>
    <property type="match status" value="7"/>
</dbReference>
<dbReference type="Gene3D" id="1.10.268.10">
    <property type="entry name" value="Topoisomerase, domain 3"/>
    <property type="match status" value="1"/>
</dbReference>
<dbReference type="EMBL" id="DVOR01000073">
    <property type="protein sequence ID" value="HIV08931.1"/>
    <property type="molecule type" value="Genomic_DNA"/>
</dbReference>
<dbReference type="InterPro" id="IPR013760">
    <property type="entry name" value="Topo_IIA-like_dom_sf"/>
</dbReference>
<dbReference type="NCBIfam" id="TIGR01063">
    <property type="entry name" value="gyrA"/>
    <property type="match status" value="1"/>
</dbReference>
<dbReference type="GO" id="GO:0009330">
    <property type="term" value="C:DNA topoisomerase type II (double strand cut, ATP-hydrolyzing) complex"/>
    <property type="evidence" value="ECO:0007669"/>
    <property type="project" value="TreeGrafter"/>
</dbReference>
<gene>
    <name evidence="10" type="primary">gyrA</name>
    <name evidence="10" type="ORF">IAC79_02305</name>
</gene>
<feature type="domain" description="Topo IIA-type catalytic" evidence="9">
    <location>
        <begin position="41"/>
        <end position="508"/>
    </location>
</feature>
<reference evidence="10" key="1">
    <citation type="submission" date="2020-10" db="EMBL/GenBank/DDBJ databases">
        <authorList>
            <person name="Gilroy R."/>
        </authorList>
    </citation>
    <scope>NUCLEOTIDE SEQUENCE</scope>
    <source>
        <strain evidence="10">35461</strain>
    </source>
</reference>
<evidence type="ECO:0000256" key="5">
    <source>
        <dbReference type="ARBA" id="ARBA00023125"/>
    </source>
</evidence>
<dbReference type="FunFam" id="3.30.1360.40:FF:000002">
    <property type="entry name" value="DNA gyrase subunit A"/>
    <property type="match status" value="1"/>
</dbReference>
<dbReference type="InterPro" id="IPR035516">
    <property type="entry name" value="Gyrase/topoIV_suA_C"/>
</dbReference>
<evidence type="ECO:0000256" key="1">
    <source>
        <dbReference type="ARBA" id="ARBA00000185"/>
    </source>
</evidence>
<dbReference type="GO" id="GO:0003918">
    <property type="term" value="F:DNA topoisomerase type II (double strand cut, ATP-hydrolyzing) activity"/>
    <property type="evidence" value="ECO:0007669"/>
    <property type="project" value="UniProtKB-EC"/>
</dbReference>
<dbReference type="GO" id="GO:0003677">
    <property type="term" value="F:DNA binding"/>
    <property type="evidence" value="ECO:0007669"/>
    <property type="project" value="UniProtKB-UniRule"/>
</dbReference>
<dbReference type="InterPro" id="IPR013757">
    <property type="entry name" value="Topo_IIA_A_a_sf"/>
</dbReference>
<dbReference type="CDD" id="cd00187">
    <property type="entry name" value="TOP4c"/>
    <property type="match status" value="1"/>
</dbReference>
<dbReference type="GO" id="GO:0006265">
    <property type="term" value="P:DNA topological change"/>
    <property type="evidence" value="ECO:0007669"/>
    <property type="project" value="UniProtKB-UniRule"/>
</dbReference>
<organism evidence="10 11">
    <name type="scientific">Candidatus Spyradenecus faecavium</name>
    <dbReference type="NCBI Taxonomy" id="2840947"/>
    <lineage>
        <taxon>Bacteria</taxon>
        <taxon>Pseudomonadati</taxon>
        <taxon>Lentisphaerota</taxon>
        <taxon>Lentisphaeria</taxon>
        <taxon>Lentisphaerales</taxon>
        <taxon>Lentisphaeraceae</taxon>
        <taxon>Lentisphaeraceae incertae sedis</taxon>
        <taxon>Candidatus Spyradenecus</taxon>
    </lineage>
</organism>
<dbReference type="FunFam" id="3.90.199.10:FF:000001">
    <property type="entry name" value="DNA gyrase subunit A"/>
    <property type="match status" value="1"/>
</dbReference>
<dbReference type="SUPFAM" id="SSF101904">
    <property type="entry name" value="GyrA/ParC C-terminal domain-like"/>
    <property type="match status" value="1"/>
</dbReference>
<evidence type="ECO:0000256" key="8">
    <source>
        <dbReference type="SAM" id="MobiDB-lite"/>
    </source>
</evidence>
<dbReference type="NCBIfam" id="NF004044">
    <property type="entry name" value="PRK05561.1"/>
    <property type="match status" value="1"/>
</dbReference>
<dbReference type="Gene3D" id="3.90.199.10">
    <property type="entry name" value="Topoisomerase II, domain 5"/>
    <property type="match status" value="1"/>
</dbReference>
<proteinExistence type="inferred from homology"/>
<evidence type="ECO:0000313" key="10">
    <source>
        <dbReference type="EMBL" id="HIV08931.1"/>
    </source>
</evidence>
<sequence>MDEETQVSPAADTRLTSINVEEEMKNSYIDYSMSVIVARALPDARDGFKPVHRRVLYSMHENKNFFNAPYRKCARVVGDVMGKYHPHGDNSIYDTLVRLAQWFSMREKLVDGHGNFGTIDGDGAAAYRYTEARLAKISNEMLADIDKDTVDFIANYDNTTVEPRVLPAKLPNLLLNGSQGIAVGMATNIPPHNLRELCDGLIHFVAHPDAPIDELMRFVKGPDFPTGALICGRSGIEAMYKTGRGSITVRGEAEVVQEGKHETILITSIPYMVNKAAMVAKMAELVKAGVLEGISDIRDETSLKDGIRVVIELKQNAKPGAVILNQLYKHTDLQTTFGANMIALDHGRPRRMTLRDFFQCYVDHRFEVHTRRCRFELAKAQERLHIVDGLLIAQDNLDEVIHIIRDSKTNDEAKARLCARFGFSDAQVTAILEMRLRQLTGLERDKLLAEQADLRAKIAELQSILEDPAKVFALITKDLEDIKAAYTKEGDRLTKIVPMAGDVNFEDLVADEPCVVTLSHRGYVKRTALTVYAAQKRGGKGKKGVLIKDEDFIERVYVPLAHDTLLFFTDTGRVYAERAFEIPESSRTSAGTPIVNVIEGLQKEERIVDILSIRGFDEDRSITFVLADGTIKRTALADYRNVNRRGIIAINIEEGNALVKVALTKPGDVAFIATREGRVNAFKLDEVREMGRAATGVIGIRFKVPGDRVCGFAVQEEGAKMLMVTENGRGKRSDFSDFYVNQEDGTLRLNHRGSMGVIANPVSEKNGKLIGIAAVKGDETIVFLTTAGLMIRTRVGEIPTHGRTAAGVKFLTLPEDVTLATFSLAPAEEEDEAAPENAEGAPAPETEGGDAPAEPEAPAPDGQDA</sequence>
<dbReference type="Gene3D" id="3.30.1360.40">
    <property type="match status" value="1"/>
</dbReference>
<evidence type="ECO:0000259" key="9">
    <source>
        <dbReference type="PROSITE" id="PS52040"/>
    </source>
</evidence>
<dbReference type="FunFam" id="1.10.268.10:FF:000001">
    <property type="entry name" value="DNA gyrase subunit A"/>
    <property type="match status" value="1"/>
</dbReference>
<keyword evidence="5 7" id="KW-0238">DNA-binding</keyword>
<comment type="catalytic activity">
    <reaction evidence="1 7">
        <text>ATP-dependent breakage, passage and rejoining of double-stranded DNA.</text>
        <dbReference type="EC" id="5.6.2.2"/>
    </reaction>
</comment>
<comment type="caution">
    <text evidence="10">The sequence shown here is derived from an EMBL/GenBank/DDBJ whole genome shotgun (WGS) entry which is preliminary data.</text>
</comment>